<name>A0A914R094_9BILA</name>
<evidence type="ECO:0000313" key="4">
    <source>
        <dbReference type="WBParaSite" id="PDA_v2.g4772.t1"/>
    </source>
</evidence>
<evidence type="ECO:0000259" key="2">
    <source>
        <dbReference type="Pfam" id="PF14295"/>
    </source>
</evidence>
<keyword evidence="1" id="KW-0732">Signal</keyword>
<feature type="domain" description="Apple" evidence="2">
    <location>
        <begin position="25"/>
        <end position="67"/>
    </location>
</feature>
<proteinExistence type="predicted"/>
<evidence type="ECO:0000313" key="3">
    <source>
        <dbReference type="Proteomes" id="UP000887578"/>
    </source>
</evidence>
<evidence type="ECO:0000256" key="1">
    <source>
        <dbReference type="SAM" id="SignalP"/>
    </source>
</evidence>
<sequence>MLRVLFLLLLFVFIVKGCRLIYEKDIDNADLDNKPGELSDCCNHCKCTTGCKGYSWTDYQNGTCWLKSASEPLRDGVQVTFGVVDGYEGTFGTKLHLP</sequence>
<reference evidence="4" key="1">
    <citation type="submission" date="2022-11" db="UniProtKB">
        <authorList>
            <consortium name="WormBaseParasite"/>
        </authorList>
    </citation>
    <scope>IDENTIFICATION</scope>
</reference>
<dbReference type="Pfam" id="PF14295">
    <property type="entry name" value="PAN_4"/>
    <property type="match status" value="1"/>
</dbReference>
<dbReference type="AlphaFoldDB" id="A0A914R094"/>
<protein>
    <submittedName>
        <fullName evidence="4">Apple domain-containing protein</fullName>
    </submittedName>
</protein>
<accession>A0A914R094</accession>
<dbReference type="WBParaSite" id="PDA_v2.g4772.t1">
    <property type="protein sequence ID" value="PDA_v2.g4772.t1"/>
    <property type="gene ID" value="PDA_v2.g4772"/>
</dbReference>
<keyword evidence="3" id="KW-1185">Reference proteome</keyword>
<feature type="signal peptide" evidence="1">
    <location>
        <begin position="1"/>
        <end position="17"/>
    </location>
</feature>
<organism evidence="3 4">
    <name type="scientific">Panagrolaimus davidi</name>
    <dbReference type="NCBI Taxonomy" id="227884"/>
    <lineage>
        <taxon>Eukaryota</taxon>
        <taxon>Metazoa</taxon>
        <taxon>Ecdysozoa</taxon>
        <taxon>Nematoda</taxon>
        <taxon>Chromadorea</taxon>
        <taxon>Rhabditida</taxon>
        <taxon>Tylenchina</taxon>
        <taxon>Panagrolaimomorpha</taxon>
        <taxon>Panagrolaimoidea</taxon>
        <taxon>Panagrolaimidae</taxon>
        <taxon>Panagrolaimus</taxon>
    </lineage>
</organism>
<feature type="chain" id="PRO_5037942729" evidence="1">
    <location>
        <begin position="18"/>
        <end position="98"/>
    </location>
</feature>
<dbReference type="Gene3D" id="3.50.4.10">
    <property type="entry name" value="Hepatocyte Growth Factor"/>
    <property type="match status" value="1"/>
</dbReference>
<dbReference type="InterPro" id="IPR003609">
    <property type="entry name" value="Pan_app"/>
</dbReference>
<dbReference type="Proteomes" id="UP000887578">
    <property type="component" value="Unplaced"/>
</dbReference>